<name>Q2LQ74_SYNAS</name>
<gene>
    <name evidence="1" type="ORF">SYN_01268</name>
</gene>
<evidence type="ECO:0000313" key="1">
    <source>
        <dbReference type="EMBL" id="ABC76143.1"/>
    </source>
</evidence>
<dbReference type="EMBL" id="CP000252">
    <property type="protein sequence ID" value="ABC76143.1"/>
    <property type="molecule type" value="Genomic_DNA"/>
</dbReference>
<dbReference type="AlphaFoldDB" id="Q2LQ74"/>
<accession>Q2LQ74</accession>
<evidence type="ECO:0000313" key="2">
    <source>
        <dbReference type="Proteomes" id="UP000001933"/>
    </source>
</evidence>
<protein>
    <submittedName>
        <fullName evidence="1">Hypothetical cytosolic protein</fullName>
    </submittedName>
</protein>
<organism evidence="1 2">
    <name type="scientific">Syntrophus aciditrophicus (strain SB)</name>
    <dbReference type="NCBI Taxonomy" id="56780"/>
    <lineage>
        <taxon>Bacteria</taxon>
        <taxon>Pseudomonadati</taxon>
        <taxon>Thermodesulfobacteriota</taxon>
        <taxon>Syntrophia</taxon>
        <taxon>Syntrophales</taxon>
        <taxon>Syntrophaceae</taxon>
        <taxon>Syntrophus</taxon>
    </lineage>
</organism>
<dbReference type="InParanoid" id="Q2LQ74"/>
<keyword evidence="2" id="KW-1185">Reference proteome</keyword>
<sequence>MLEENQHVRLFPEARRLSMDRFRWEEEKEQRQAEYLKRHEYMARLFVEDRLTFERERKRLLDEFFNGIEDKDRRRRLRTLQTSFEEKMKHAGSARNRFVLVQTFFWDHFLKTWQPCIRKMDTLLKNYAGKIADLSDPS</sequence>
<reference evidence="1 2" key="1">
    <citation type="journal article" date="2007" name="Proc. Natl. Acad. Sci. U.S.A.">
        <title>The genome of Syntrophus aciditrophicus: life at the thermodynamic limit of microbial growth.</title>
        <authorList>
            <person name="McInerney M.J."/>
            <person name="Rohlin L."/>
            <person name="Mouttaki H."/>
            <person name="Kim U."/>
            <person name="Krupp R.S."/>
            <person name="Rios-Hernandez L."/>
            <person name="Sieber J."/>
            <person name="Struchtemeyer C.G."/>
            <person name="Bhattacharyya A."/>
            <person name="Campbell J.W."/>
            <person name="Gunsalus R.P."/>
        </authorList>
    </citation>
    <scope>NUCLEOTIDE SEQUENCE [LARGE SCALE GENOMIC DNA]</scope>
    <source>
        <strain evidence="1 2">SB</strain>
    </source>
</reference>
<dbReference type="Proteomes" id="UP000001933">
    <property type="component" value="Chromosome"/>
</dbReference>
<proteinExistence type="predicted"/>
<dbReference type="KEGG" id="sat:SYN_01268"/>
<dbReference type="HOGENOM" id="CLU_1854221_0_0_7"/>